<keyword evidence="5" id="KW-1185">Reference proteome</keyword>
<evidence type="ECO:0000259" key="3">
    <source>
        <dbReference type="Pfam" id="PF01156"/>
    </source>
</evidence>
<organism evidence="4 5">
    <name type="scientific">Paractinoplanes lichenicola</name>
    <dbReference type="NCBI Taxonomy" id="2802976"/>
    <lineage>
        <taxon>Bacteria</taxon>
        <taxon>Bacillati</taxon>
        <taxon>Actinomycetota</taxon>
        <taxon>Actinomycetes</taxon>
        <taxon>Micromonosporales</taxon>
        <taxon>Micromonosporaceae</taxon>
        <taxon>Paractinoplanes</taxon>
    </lineage>
</organism>
<dbReference type="InterPro" id="IPR023186">
    <property type="entry name" value="IUNH"/>
</dbReference>
<evidence type="ECO:0000256" key="1">
    <source>
        <dbReference type="ARBA" id="ARBA00022801"/>
    </source>
</evidence>
<dbReference type="PANTHER" id="PTHR12304:SF4">
    <property type="entry name" value="URIDINE NUCLEOSIDASE"/>
    <property type="match status" value="1"/>
</dbReference>
<dbReference type="GO" id="GO:0016787">
    <property type="term" value="F:hydrolase activity"/>
    <property type="evidence" value="ECO:0007669"/>
    <property type="project" value="UniProtKB-KW"/>
</dbReference>
<reference evidence="4 5" key="1">
    <citation type="submission" date="2021-01" db="EMBL/GenBank/DDBJ databases">
        <title>Actinoplanes sp. nov. LDG1-01 isolated from lichen.</title>
        <authorList>
            <person name="Saeng-In P."/>
            <person name="Phongsopitanun W."/>
            <person name="Kanchanasin P."/>
            <person name="Yuki M."/>
            <person name="Kudo T."/>
            <person name="Ohkuma M."/>
            <person name="Tanasupawat S."/>
        </authorList>
    </citation>
    <scope>NUCLEOTIDE SEQUENCE [LARGE SCALE GENOMIC DNA]</scope>
    <source>
        <strain evidence="4 5">LDG1-01</strain>
    </source>
</reference>
<keyword evidence="1 4" id="KW-0378">Hydrolase</keyword>
<keyword evidence="2" id="KW-0326">Glycosidase</keyword>
<evidence type="ECO:0000313" key="4">
    <source>
        <dbReference type="EMBL" id="MBL7253571.1"/>
    </source>
</evidence>
<dbReference type="SUPFAM" id="SSF53590">
    <property type="entry name" value="Nucleoside hydrolase"/>
    <property type="match status" value="1"/>
</dbReference>
<dbReference type="Proteomes" id="UP000598996">
    <property type="component" value="Unassembled WGS sequence"/>
</dbReference>
<evidence type="ECO:0000313" key="5">
    <source>
        <dbReference type="Proteomes" id="UP000598996"/>
    </source>
</evidence>
<dbReference type="Gene3D" id="3.90.245.10">
    <property type="entry name" value="Ribonucleoside hydrolase-like"/>
    <property type="match status" value="1"/>
</dbReference>
<sequence>MPVRIEIRLGAPVSVPSRRRVIVNTDAKNEADDQYAIVHALLSPTLDVRGLIAAHFGHRRTDRSMQESREEIDRLLDLLDLAGKVTVANGAAEAMPDETTPQDSPGARLIIEESKQEGPLYVAFLGPLTDMAAAILLDPEIVHRDVTVVWIGGVGYGGIETYPGPEFNLGNDIPSANVVFGSGITVWQVPSNVYSQVSVGYAELEEKIGGTSPLADYLIEQLVEFNATHHPEPIESRSLGDSPAISLLLYPRGGQFRTVPAPRFGREGHYLPGTGNPIRVVETVDVRFLLEDMFAKIRRFGRSQHSGRPQVPPTRR</sequence>
<comment type="caution">
    <text evidence="4">The sequence shown here is derived from an EMBL/GenBank/DDBJ whole genome shotgun (WGS) entry which is preliminary data.</text>
</comment>
<feature type="domain" description="Inosine/uridine-preferring nucleoside hydrolase" evidence="3">
    <location>
        <begin position="21"/>
        <end position="251"/>
    </location>
</feature>
<dbReference type="EMBL" id="JAENHO010000001">
    <property type="protein sequence ID" value="MBL7253571.1"/>
    <property type="molecule type" value="Genomic_DNA"/>
</dbReference>
<dbReference type="InterPro" id="IPR036452">
    <property type="entry name" value="Ribo_hydro-like"/>
</dbReference>
<name>A0ABS1VFU7_9ACTN</name>
<evidence type="ECO:0000256" key="2">
    <source>
        <dbReference type="ARBA" id="ARBA00023295"/>
    </source>
</evidence>
<protein>
    <submittedName>
        <fullName evidence="4">Nucleoside hydrolase</fullName>
    </submittedName>
</protein>
<dbReference type="PANTHER" id="PTHR12304">
    <property type="entry name" value="INOSINE-URIDINE PREFERRING NUCLEOSIDE HYDROLASE"/>
    <property type="match status" value="1"/>
</dbReference>
<gene>
    <name evidence="4" type="ORF">JKJ07_04530</name>
</gene>
<accession>A0ABS1VFU7</accession>
<dbReference type="InterPro" id="IPR001910">
    <property type="entry name" value="Inosine/uridine_hydrolase_dom"/>
</dbReference>
<dbReference type="Pfam" id="PF01156">
    <property type="entry name" value="IU_nuc_hydro"/>
    <property type="match status" value="1"/>
</dbReference>
<proteinExistence type="predicted"/>